<dbReference type="GO" id="GO:0016779">
    <property type="term" value="F:nucleotidyltransferase activity"/>
    <property type="evidence" value="ECO:0007669"/>
    <property type="project" value="UniProtKB-KW"/>
</dbReference>
<feature type="active site" description="For DNA cleavage activity" evidence="14">
    <location>
        <position position="107"/>
    </location>
</feature>
<evidence type="ECO:0000256" key="4">
    <source>
        <dbReference type="ARBA" id="ARBA00022679"/>
    </source>
</evidence>
<dbReference type="SUPFAM" id="SSF55464">
    <property type="entry name" value="Origin of replication-binding domain, RBD-like"/>
    <property type="match status" value="1"/>
</dbReference>
<feature type="binding site" evidence="15">
    <location>
        <position position="67"/>
    </location>
    <ligand>
        <name>a divalent metal cation</name>
        <dbReference type="ChEBI" id="CHEBI:60240"/>
    </ligand>
</feature>
<evidence type="ECO:0000256" key="1">
    <source>
        <dbReference type="ARBA" id="ARBA00004147"/>
    </source>
</evidence>
<evidence type="ECO:0000256" key="13">
    <source>
        <dbReference type="ARBA" id="ARBA00023125"/>
    </source>
</evidence>
<evidence type="ECO:0000256" key="3">
    <source>
        <dbReference type="ARBA" id="ARBA00022562"/>
    </source>
</evidence>
<organism evidence="17">
    <name type="scientific">Phoenicopteridae CRESS-DNA-virus sp</name>
    <dbReference type="NCBI Taxonomy" id="2815051"/>
    <lineage>
        <taxon>Viruses</taxon>
        <taxon>Monodnaviria</taxon>
        <taxon>Shotokuvirae</taxon>
        <taxon>Cressdnaviricota</taxon>
    </lineage>
</organism>
<evidence type="ECO:0000256" key="7">
    <source>
        <dbReference type="ARBA" id="ARBA00022722"/>
    </source>
</evidence>
<dbReference type="Pfam" id="PF00799">
    <property type="entry name" value="Gemini_AL1"/>
    <property type="match status" value="1"/>
</dbReference>
<dbReference type="PROSITE" id="PS52020">
    <property type="entry name" value="CRESS_DNA_REP"/>
    <property type="match status" value="1"/>
</dbReference>
<name>A0A8A4XD52_9VIRU</name>
<evidence type="ECO:0000256" key="10">
    <source>
        <dbReference type="ARBA" id="ARBA00022759"/>
    </source>
</evidence>
<evidence type="ECO:0000313" key="17">
    <source>
        <dbReference type="EMBL" id="QTE03540.1"/>
    </source>
</evidence>
<keyword evidence="8 15" id="KW-0479">Metal-binding</keyword>
<comment type="subcellular location">
    <subcellularLocation>
        <location evidence="1">Host nucleus</location>
    </subcellularLocation>
</comment>
<evidence type="ECO:0000256" key="15">
    <source>
        <dbReference type="PIRSR" id="PIRSR601191-2"/>
    </source>
</evidence>
<keyword evidence="12" id="KW-0190">Covalent protein-DNA linkage</keyword>
<evidence type="ECO:0000256" key="14">
    <source>
        <dbReference type="PIRSR" id="PIRSR601191-1"/>
    </source>
</evidence>
<dbReference type="GO" id="GO:0016888">
    <property type="term" value="F:DNA endonuclease activity, producing 5'-phosphomonoesters"/>
    <property type="evidence" value="ECO:0007669"/>
    <property type="project" value="InterPro"/>
</dbReference>
<keyword evidence="9" id="KW-0547">Nucleotide-binding</keyword>
<dbReference type="GO" id="GO:0006260">
    <property type="term" value="P:DNA replication"/>
    <property type="evidence" value="ECO:0007669"/>
    <property type="project" value="UniProtKB-KW"/>
</dbReference>
<dbReference type="InterPro" id="IPR049912">
    <property type="entry name" value="CRESS_DNA_REP"/>
</dbReference>
<evidence type="ECO:0000256" key="5">
    <source>
        <dbReference type="ARBA" id="ARBA00022695"/>
    </source>
</evidence>
<protein>
    <submittedName>
        <fullName evidence="17">Replication-associated protein</fullName>
    </submittedName>
</protein>
<keyword evidence="13" id="KW-0238">DNA-binding</keyword>
<proteinExistence type="inferred from homology"/>
<accession>A0A8A4XD52</accession>
<keyword evidence="5" id="KW-0548">Nucleotidyltransferase</keyword>
<keyword evidence="6" id="KW-0235">DNA replication</keyword>
<dbReference type="InterPro" id="IPR001301">
    <property type="entry name" value="Gemini_AL1_CLV"/>
</dbReference>
<dbReference type="GO" id="GO:0003677">
    <property type="term" value="F:DNA binding"/>
    <property type="evidence" value="ECO:0007669"/>
    <property type="project" value="UniProtKB-KW"/>
</dbReference>
<keyword evidence="10" id="KW-0255">Endonuclease</keyword>
<dbReference type="GO" id="GO:0042025">
    <property type="term" value="C:host cell nucleus"/>
    <property type="evidence" value="ECO:0007669"/>
    <property type="project" value="UniProtKB-SubCell"/>
</dbReference>
<feature type="binding site" evidence="15">
    <location>
        <position position="69"/>
    </location>
    <ligand>
        <name>a divalent metal cation</name>
        <dbReference type="ChEBI" id="CHEBI:60240"/>
    </ligand>
</feature>
<evidence type="ECO:0000256" key="11">
    <source>
        <dbReference type="ARBA" id="ARBA00022801"/>
    </source>
</evidence>
<keyword evidence="7" id="KW-0540">Nuclease</keyword>
<comment type="similarity">
    <text evidence="2">Belongs to the geminiviridae Rep protein family.</text>
</comment>
<dbReference type="InterPro" id="IPR001191">
    <property type="entry name" value="Gemini_AL1_REP"/>
</dbReference>
<sequence>MNDEPPNSTPTIQSGSYRLECKYVALTYADCDRLDRESLHTFLTTGLGKIPCYTLVARELHESGAQHFHALLFFSGGIRTRKSRFFDVDGVHPNVQSCRDPKAWYQYCKKDGDVREFGVLPPKLGDKSGDWSECLVKATSRDDFLERVRVSFARDWIIFNDRITSFADKYFVTPSDYCSPELDYIIPEPISEWRRVNLQEVSVIVQHLHTCPYSY</sequence>
<evidence type="ECO:0000256" key="9">
    <source>
        <dbReference type="ARBA" id="ARBA00022741"/>
    </source>
</evidence>
<dbReference type="PRINTS" id="PR00228">
    <property type="entry name" value="GEMCOATCLVL1"/>
</dbReference>
<feature type="binding site" evidence="15">
    <location>
        <position position="59"/>
    </location>
    <ligand>
        <name>a divalent metal cation</name>
        <dbReference type="ChEBI" id="CHEBI:60240"/>
    </ligand>
</feature>
<dbReference type="GO" id="GO:0000166">
    <property type="term" value="F:nucleotide binding"/>
    <property type="evidence" value="ECO:0007669"/>
    <property type="project" value="UniProtKB-KW"/>
</dbReference>
<comment type="cofactor">
    <cofactor evidence="15">
        <name>Mg(2+)</name>
        <dbReference type="ChEBI" id="CHEBI:18420"/>
    </cofactor>
    <cofactor evidence="15">
        <name>Mn(2+)</name>
        <dbReference type="ChEBI" id="CHEBI:29035"/>
    </cofactor>
    <text evidence="15">Divalent metal cations, possibly Mg(2+) or Mn(2+).</text>
</comment>
<dbReference type="EMBL" id="MW182861">
    <property type="protein sequence ID" value="QTE03540.1"/>
    <property type="molecule type" value="Genomic_DNA"/>
</dbReference>
<dbReference type="PRINTS" id="PR00227">
    <property type="entry name" value="GEMCOATAL1"/>
</dbReference>
<dbReference type="InterPro" id="IPR022692">
    <property type="entry name" value="Gemini_AL1_REP_central"/>
</dbReference>
<evidence type="ECO:0000256" key="2">
    <source>
        <dbReference type="ARBA" id="ARBA00006240"/>
    </source>
</evidence>
<dbReference type="Pfam" id="PF08283">
    <property type="entry name" value="Gemini_AL1_M"/>
    <property type="match status" value="1"/>
</dbReference>
<reference evidence="17" key="1">
    <citation type="submission" date="2020-10" db="EMBL/GenBank/DDBJ databases">
        <title>CRESS DNA virus dark matter in the feces of wild birds.</title>
        <authorList>
            <person name="Yang S."/>
            <person name="Zhang W."/>
        </authorList>
    </citation>
    <scope>NUCLEOTIDE SEQUENCE</scope>
    <source>
        <strain evidence="17">Fmg67gen3</strain>
    </source>
</reference>
<feature type="binding site" evidence="15">
    <location>
        <position position="111"/>
    </location>
    <ligand>
        <name>a divalent metal cation</name>
        <dbReference type="ChEBI" id="CHEBI:60240"/>
    </ligand>
</feature>
<evidence type="ECO:0000256" key="12">
    <source>
        <dbReference type="ARBA" id="ARBA00023124"/>
    </source>
</evidence>
<feature type="domain" description="CRESS-DNA virus Rep endonuclease" evidence="16">
    <location>
        <begin position="18"/>
        <end position="120"/>
    </location>
</feature>
<keyword evidence="11" id="KW-0378">Hydrolase</keyword>
<dbReference type="GO" id="GO:0046872">
    <property type="term" value="F:metal ion binding"/>
    <property type="evidence" value="ECO:0007669"/>
    <property type="project" value="UniProtKB-KW"/>
</dbReference>
<dbReference type="GO" id="GO:0005198">
    <property type="term" value="F:structural molecule activity"/>
    <property type="evidence" value="ECO:0007669"/>
    <property type="project" value="InterPro"/>
</dbReference>
<evidence type="ECO:0000256" key="8">
    <source>
        <dbReference type="ARBA" id="ARBA00022723"/>
    </source>
</evidence>
<keyword evidence="4" id="KW-0808">Transferase</keyword>
<evidence type="ECO:0000256" key="6">
    <source>
        <dbReference type="ARBA" id="ARBA00022705"/>
    </source>
</evidence>
<evidence type="ECO:0000259" key="16">
    <source>
        <dbReference type="PROSITE" id="PS52020"/>
    </source>
</evidence>
<keyword evidence="3" id="KW-1048">Host nucleus</keyword>
<dbReference type="Gene3D" id="3.40.1310.20">
    <property type="match status" value="1"/>
</dbReference>